<evidence type="ECO:0000313" key="2">
    <source>
        <dbReference type="Proteomes" id="UP001232245"/>
    </source>
</evidence>
<accession>A0ABT9YZF7</accession>
<keyword evidence="2" id="KW-1185">Reference proteome</keyword>
<protein>
    <submittedName>
        <fullName evidence="1">Uncharacterized protein</fullName>
    </submittedName>
</protein>
<dbReference type="EMBL" id="JAUSTZ010000003">
    <property type="protein sequence ID" value="MDQ0225374.1"/>
    <property type="molecule type" value="Genomic_DNA"/>
</dbReference>
<gene>
    <name evidence="1" type="ORF">J2S02_001718</name>
</gene>
<organism evidence="1 2">
    <name type="scientific">Metabacillus niabensis</name>
    <dbReference type="NCBI Taxonomy" id="324854"/>
    <lineage>
        <taxon>Bacteria</taxon>
        <taxon>Bacillati</taxon>
        <taxon>Bacillota</taxon>
        <taxon>Bacilli</taxon>
        <taxon>Bacillales</taxon>
        <taxon>Bacillaceae</taxon>
        <taxon>Metabacillus</taxon>
    </lineage>
</organism>
<dbReference type="Proteomes" id="UP001232245">
    <property type="component" value="Unassembled WGS sequence"/>
</dbReference>
<name>A0ABT9YZF7_9BACI</name>
<reference evidence="1 2" key="1">
    <citation type="submission" date="2023-07" db="EMBL/GenBank/DDBJ databases">
        <title>Genomic Encyclopedia of Type Strains, Phase IV (KMG-IV): sequencing the most valuable type-strain genomes for metagenomic binning, comparative biology and taxonomic classification.</title>
        <authorList>
            <person name="Goeker M."/>
        </authorList>
    </citation>
    <scope>NUCLEOTIDE SEQUENCE [LARGE SCALE GENOMIC DNA]</scope>
    <source>
        <strain evidence="1 2">DSM 17723</strain>
    </source>
</reference>
<evidence type="ECO:0000313" key="1">
    <source>
        <dbReference type="EMBL" id="MDQ0225374.1"/>
    </source>
</evidence>
<sequence length="31" mass="3578">MIVVPSGFDGAFFMELIEKVEKIETYYNGYS</sequence>
<proteinExistence type="predicted"/>
<comment type="caution">
    <text evidence="1">The sequence shown here is derived from an EMBL/GenBank/DDBJ whole genome shotgun (WGS) entry which is preliminary data.</text>
</comment>